<dbReference type="STRING" id="1123357.SAMN02745244_01717"/>
<keyword evidence="2" id="KW-1185">Reference proteome</keyword>
<protein>
    <submittedName>
        <fullName evidence="1">Uncharacterized protein</fullName>
    </submittedName>
</protein>
<dbReference type="EMBL" id="FQZG01000027">
    <property type="protein sequence ID" value="SHJ10162.1"/>
    <property type="molecule type" value="Genomic_DNA"/>
</dbReference>
<name>A0A1M6GJQ5_9ACTN</name>
<evidence type="ECO:0000313" key="1">
    <source>
        <dbReference type="EMBL" id="SHJ10162.1"/>
    </source>
</evidence>
<gene>
    <name evidence="1" type="ORF">SAMN02745244_01717</name>
</gene>
<organism evidence="1 2">
    <name type="scientific">Tessaracoccus bendigoensis DSM 12906</name>
    <dbReference type="NCBI Taxonomy" id="1123357"/>
    <lineage>
        <taxon>Bacteria</taxon>
        <taxon>Bacillati</taxon>
        <taxon>Actinomycetota</taxon>
        <taxon>Actinomycetes</taxon>
        <taxon>Propionibacteriales</taxon>
        <taxon>Propionibacteriaceae</taxon>
        <taxon>Tessaracoccus</taxon>
    </lineage>
</organism>
<dbReference type="Proteomes" id="UP000184512">
    <property type="component" value="Unassembled WGS sequence"/>
</dbReference>
<accession>A0A1M6GJQ5</accession>
<sequence>MNYDMLKFRCEWFKQQETRLESVAKQLDCISKDITAVNYTWDESYRFAPFKPAYTAMVTSLTSGTNGADAGVQLMDSLREGIVLTGREYLRREAENEGLAREIEALIEELDL</sequence>
<proteinExistence type="predicted"/>
<dbReference type="RefSeq" id="WP_073187128.1">
    <property type="nucleotide sequence ID" value="NZ_FQZG01000027.1"/>
</dbReference>
<dbReference type="OrthoDB" id="3733273at2"/>
<reference evidence="1 2" key="1">
    <citation type="submission" date="2016-11" db="EMBL/GenBank/DDBJ databases">
        <authorList>
            <person name="Jaros S."/>
            <person name="Januszkiewicz K."/>
            <person name="Wedrychowicz H."/>
        </authorList>
    </citation>
    <scope>NUCLEOTIDE SEQUENCE [LARGE SCALE GENOMIC DNA]</scope>
    <source>
        <strain evidence="1 2">DSM 12906</strain>
    </source>
</reference>
<dbReference type="AlphaFoldDB" id="A0A1M6GJQ5"/>
<evidence type="ECO:0000313" key="2">
    <source>
        <dbReference type="Proteomes" id="UP000184512"/>
    </source>
</evidence>